<dbReference type="AlphaFoldDB" id="G0NSN0"/>
<dbReference type="EMBL" id="GL379939">
    <property type="protein sequence ID" value="EGT36899.1"/>
    <property type="molecule type" value="Genomic_DNA"/>
</dbReference>
<keyword evidence="3" id="KW-1185">Reference proteome</keyword>
<keyword evidence="1" id="KW-0732">Signal</keyword>
<dbReference type="PANTHER" id="PTHR21503">
    <property type="entry name" value="F-BOX-CONTAINING HYPOTHETICAL PROTEIN C.ELEGANS"/>
    <property type="match status" value="1"/>
</dbReference>
<evidence type="ECO:0000313" key="3">
    <source>
        <dbReference type="Proteomes" id="UP000008068"/>
    </source>
</evidence>
<protein>
    <recommendedName>
        <fullName evidence="4">F-box associated domain-containing protein</fullName>
    </recommendedName>
</protein>
<dbReference type="PANTHER" id="PTHR21503:SF8">
    <property type="entry name" value="F-BOX ASSOCIATED DOMAIN-CONTAINING PROTEIN-RELATED"/>
    <property type="match status" value="1"/>
</dbReference>
<gene>
    <name evidence="2" type="ORF">CAEBREN_15136</name>
</gene>
<evidence type="ECO:0000256" key="1">
    <source>
        <dbReference type="SAM" id="SignalP"/>
    </source>
</evidence>
<evidence type="ECO:0008006" key="4">
    <source>
        <dbReference type="Google" id="ProtNLM"/>
    </source>
</evidence>
<name>G0NSN0_CAEBE</name>
<dbReference type="InParanoid" id="G0NSN0"/>
<evidence type="ECO:0000313" key="2">
    <source>
        <dbReference type="EMBL" id="EGT36899.1"/>
    </source>
</evidence>
<feature type="signal peptide" evidence="1">
    <location>
        <begin position="1"/>
        <end position="20"/>
    </location>
</feature>
<dbReference type="HOGENOM" id="CLU_513118_0_0_1"/>
<sequence>MLSVLCFLTVAWARVREICACWTTPQCDEEPVLAAEWPVGEEMIVAEQPSRLEEPQVLGVEHSELNSEVDSVDTKEAMLPPMQDIIQAQEPRIGEPAVPEASQVDPEVIPEVKETKEEAKLPPMQDTIQTEVQVQLSIFDEPLPMPDFLAVPEGTPIPSDTIMQRLQVESECIGASHEMENAMINEMLALLKLPIDERKAAFRALNPLDVVQCAFQSRTLSNTLYECRIPAQSITWKLDNPDCYTIILNFSRQSAKSQIRWIQFPHKLVQNWEYDHNTETTALSTIRIDTTHETIDAAMRVIADIIFVPNLNLSMSDSFTRLERLRPIPEFKKFEIVYESVKVDTVKLTEFLKRTEIDHLVINAEVDQLEPYILKNRRVEIRWSDCFSLDVFDPLFCKIVEVKAPNLTGKLANDFLKYWKDGELENLEFLSLEALKSDDKVDLSPDEVLEGLDSRDTQFGSRRASTPYLSSWSHRVGPETWIRNAAYDIQRDCDGRWATVIFNPNGVHLLVWHGKYLKDRDDETDNDFVFV</sequence>
<accession>G0NSN0</accession>
<reference evidence="3" key="1">
    <citation type="submission" date="2011-07" db="EMBL/GenBank/DDBJ databases">
        <authorList>
            <consortium name="Caenorhabditis brenneri Sequencing and Analysis Consortium"/>
            <person name="Wilson R.K."/>
        </authorList>
    </citation>
    <scope>NUCLEOTIDE SEQUENCE [LARGE SCALE GENOMIC DNA]</scope>
    <source>
        <strain evidence="3">PB2801</strain>
    </source>
</reference>
<organism evidence="3">
    <name type="scientific">Caenorhabditis brenneri</name>
    <name type="common">Nematode worm</name>
    <dbReference type="NCBI Taxonomy" id="135651"/>
    <lineage>
        <taxon>Eukaryota</taxon>
        <taxon>Metazoa</taxon>
        <taxon>Ecdysozoa</taxon>
        <taxon>Nematoda</taxon>
        <taxon>Chromadorea</taxon>
        <taxon>Rhabditida</taxon>
        <taxon>Rhabditina</taxon>
        <taxon>Rhabditomorpha</taxon>
        <taxon>Rhabditoidea</taxon>
        <taxon>Rhabditidae</taxon>
        <taxon>Peloderinae</taxon>
        <taxon>Caenorhabditis</taxon>
    </lineage>
</organism>
<feature type="chain" id="PRO_5003406247" description="F-box associated domain-containing protein" evidence="1">
    <location>
        <begin position="21"/>
        <end position="531"/>
    </location>
</feature>
<proteinExistence type="predicted"/>
<dbReference type="Proteomes" id="UP000008068">
    <property type="component" value="Unassembled WGS sequence"/>
</dbReference>